<proteinExistence type="predicted"/>
<sequence>MDKKTIDVSKLSPQAQAKLEQVRKQHGFQTLAEAASYMLDFTKQQAD</sequence>
<comment type="caution">
    <text evidence="1">The sequence shown here is derived from an EMBL/GenBank/DDBJ whole genome shotgun (WGS) entry which is preliminary data.</text>
</comment>
<dbReference type="RefSeq" id="WP_170177420.1">
    <property type="nucleotide sequence ID" value="NZ_BJEA01000012.1"/>
</dbReference>
<gene>
    <name evidence="1" type="ORF">ACFFLI_07255</name>
</gene>
<evidence type="ECO:0000313" key="2">
    <source>
        <dbReference type="Proteomes" id="UP001589691"/>
    </source>
</evidence>
<accession>A0ABV5WV07</accession>
<dbReference type="EMBL" id="JBHLZY010000018">
    <property type="protein sequence ID" value="MFB9769660.1"/>
    <property type="molecule type" value="Genomic_DNA"/>
</dbReference>
<protein>
    <submittedName>
        <fullName evidence="1">Uncharacterized protein</fullName>
    </submittedName>
</protein>
<name>A0ABV5WV07_9LACO</name>
<evidence type="ECO:0000313" key="1">
    <source>
        <dbReference type="EMBL" id="MFB9769660.1"/>
    </source>
</evidence>
<reference evidence="1 2" key="1">
    <citation type="submission" date="2024-09" db="EMBL/GenBank/DDBJ databases">
        <authorList>
            <person name="Sun Q."/>
            <person name="Mori K."/>
        </authorList>
    </citation>
    <scope>NUCLEOTIDE SEQUENCE [LARGE SCALE GENOMIC DNA]</scope>
    <source>
        <strain evidence="1 2">TBRC 4576</strain>
    </source>
</reference>
<organism evidence="1 2">
    <name type="scientific">Lactiplantibacillus modestisalitolerans</name>
    <dbReference type="NCBI Taxonomy" id="1457219"/>
    <lineage>
        <taxon>Bacteria</taxon>
        <taxon>Bacillati</taxon>
        <taxon>Bacillota</taxon>
        <taxon>Bacilli</taxon>
        <taxon>Lactobacillales</taxon>
        <taxon>Lactobacillaceae</taxon>
        <taxon>Lactiplantibacillus</taxon>
    </lineage>
</organism>
<keyword evidence="2" id="KW-1185">Reference proteome</keyword>
<dbReference type="Proteomes" id="UP001589691">
    <property type="component" value="Unassembled WGS sequence"/>
</dbReference>